<reference evidence="1 2" key="1">
    <citation type="submission" date="2017-09" db="EMBL/GenBank/DDBJ databases">
        <authorList>
            <person name="Ehlers B."/>
            <person name="Leendertz F.H."/>
        </authorList>
    </citation>
    <scope>NUCLEOTIDE SEQUENCE [LARGE SCALE GENOMIC DNA]</scope>
    <source>
        <strain evidence="1 2">CGMCC 4.6857</strain>
    </source>
</reference>
<proteinExistence type="predicted"/>
<sequence length="97" mass="10803">MRGLRVTPVARVERETTPRLAGLAVVGRCEAGRALAYLFATTAHVEPVATHTKLEQLAEVDDAPTRQMCHWGLQRLQHYDEINIVKATHEVEFSPGN</sequence>
<evidence type="ECO:0000313" key="2">
    <source>
        <dbReference type="Proteomes" id="UP000219612"/>
    </source>
</evidence>
<accession>A0A285GMR0</accession>
<protein>
    <submittedName>
        <fullName evidence="1">Uncharacterized protein</fullName>
    </submittedName>
</protein>
<dbReference type="EMBL" id="OBDY01000002">
    <property type="protein sequence ID" value="SNY23641.1"/>
    <property type="molecule type" value="Genomic_DNA"/>
</dbReference>
<dbReference type="AlphaFoldDB" id="A0A285GMR0"/>
<organism evidence="1 2">
    <name type="scientific">Paractinoplanes atraurantiacus</name>
    <dbReference type="NCBI Taxonomy" id="1036182"/>
    <lineage>
        <taxon>Bacteria</taxon>
        <taxon>Bacillati</taxon>
        <taxon>Actinomycetota</taxon>
        <taxon>Actinomycetes</taxon>
        <taxon>Micromonosporales</taxon>
        <taxon>Micromonosporaceae</taxon>
        <taxon>Paractinoplanes</taxon>
    </lineage>
</organism>
<evidence type="ECO:0000313" key="1">
    <source>
        <dbReference type="EMBL" id="SNY23641.1"/>
    </source>
</evidence>
<keyword evidence="2" id="KW-1185">Reference proteome</keyword>
<gene>
    <name evidence="1" type="ORF">SAMN05421748_10273</name>
</gene>
<name>A0A285GMR0_9ACTN</name>
<dbReference type="Proteomes" id="UP000219612">
    <property type="component" value="Unassembled WGS sequence"/>
</dbReference>